<protein>
    <submittedName>
        <fullName evidence="2">Uncharacterized protein</fullName>
    </submittedName>
</protein>
<comment type="caution">
    <text evidence="2">The sequence shown here is derived from an EMBL/GenBank/DDBJ whole genome shotgun (WGS) entry which is preliminary data.</text>
</comment>
<feature type="region of interest" description="Disordered" evidence="1">
    <location>
        <begin position="1"/>
        <end position="31"/>
    </location>
</feature>
<dbReference type="EMBL" id="AGUF01000036">
    <property type="protein sequence ID" value="EHK66754.1"/>
    <property type="molecule type" value="Genomic_DNA"/>
</dbReference>
<proteinExistence type="predicted"/>
<accession>H0F4M5</accession>
<dbReference type="STRING" id="477184.KYC_08585"/>
<evidence type="ECO:0000313" key="3">
    <source>
        <dbReference type="Proteomes" id="UP000003113"/>
    </source>
</evidence>
<dbReference type="Proteomes" id="UP000003113">
    <property type="component" value="Unassembled WGS sequence"/>
</dbReference>
<evidence type="ECO:0000313" key="2">
    <source>
        <dbReference type="EMBL" id="EHK66754.1"/>
    </source>
</evidence>
<evidence type="ECO:0000256" key="1">
    <source>
        <dbReference type="SAM" id="MobiDB-lite"/>
    </source>
</evidence>
<reference evidence="2 3" key="1">
    <citation type="journal article" date="2012" name="J. Bacteriol.">
        <title>Genome sequence of the highly efficient arsenite-oxidizing bacterium Achromobacter arsenitoxydans SY8.</title>
        <authorList>
            <person name="Li X."/>
            <person name="Hu Y."/>
            <person name="Gong J."/>
            <person name="Lin Y."/>
            <person name="Johnstone L."/>
            <person name="Rensing C."/>
            <person name="Wang G."/>
        </authorList>
    </citation>
    <scope>NUCLEOTIDE SEQUENCE [LARGE SCALE GENOMIC DNA]</scope>
    <source>
        <strain evidence="2 3">SY8</strain>
    </source>
</reference>
<name>H0F4M5_9BURK</name>
<gene>
    <name evidence="2" type="ORF">KYC_08585</name>
</gene>
<dbReference type="AlphaFoldDB" id="H0F4M5"/>
<keyword evidence="3" id="KW-1185">Reference proteome</keyword>
<sequence>MEGGPRGPLSGMTESQSGLRIGAGRKFSFPF</sequence>
<organism evidence="2 3">
    <name type="scientific">Achromobacter arsenitoxydans SY8</name>
    <dbReference type="NCBI Taxonomy" id="477184"/>
    <lineage>
        <taxon>Bacteria</taxon>
        <taxon>Pseudomonadati</taxon>
        <taxon>Pseudomonadota</taxon>
        <taxon>Betaproteobacteria</taxon>
        <taxon>Burkholderiales</taxon>
        <taxon>Alcaligenaceae</taxon>
        <taxon>Achromobacter</taxon>
    </lineage>
</organism>